<dbReference type="Gramene" id="OB10G22660.1">
    <property type="protein sequence ID" value="OB10G22660.1"/>
    <property type="gene ID" value="OB10G22660"/>
</dbReference>
<evidence type="ECO:0000256" key="1">
    <source>
        <dbReference type="SAM" id="MobiDB-lite"/>
    </source>
</evidence>
<feature type="region of interest" description="Disordered" evidence="1">
    <location>
        <begin position="1"/>
        <end position="36"/>
    </location>
</feature>
<reference evidence="2" key="2">
    <citation type="submission" date="2013-04" db="UniProtKB">
        <authorList>
            <consortium name="EnsemblPlants"/>
        </authorList>
    </citation>
    <scope>IDENTIFICATION</scope>
</reference>
<evidence type="ECO:0000313" key="2">
    <source>
        <dbReference type="EnsemblPlants" id="OB10G22660.1"/>
    </source>
</evidence>
<dbReference type="HOGENOM" id="CLU_2240731_0_0_1"/>
<feature type="compositionally biased region" description="Polar residues" evidence="1">
    <location>
        <begin position="23"/>
        <end position="34"/>
    </location>
</feature>
<dbReference type="Proteomes" id="UP000006038">
    <property type="component" value="Chromosome 10"/>
</dbReference>
<sequence length="105" mass="11451">MSLKCPRPALTEPHTPHHPLNRSPVSQRRSTGATPQHVIVPTKVAAENAWLATGHAPATALTTVLHLLLLPCQLFVLMNMLACACCHQLTMTCIRSSCCNVFKKD</sequence>
<organism evidence="2">
    <name type="scientific">Oryza brachyantha</name>
    <name type="common">malo sina</name>
    <dbReference type="NCBI Taxonomy" id="4533"/>
    <lineage>
        <taxon>Eukaryota</taxon>
        <taxon>Viridiplantae</taxon>
        <taxon>Streptophyta</taxon>
        <taxon>Embryophyta</taxon>
        <taxon>Tracheophyta</taxon>
        <taxon>Spermatophyta</taxon>
        <taxon>Magnoliopsida</taxon>
        <taxon>Liliopsida</taxon>
        <taxon>Poales</taxon>
        <taxon>Poaceae</taxon>
        <taxon>BOP clade</taxon>
        <taxon>Oryzoideae</taxon>
        <taxon>Oryzeae</taxon>
        <taxon>Oryzinae</taxon>
        <taxon>Oryza</taxon>
    </lineage>
</organism>
<dbReference type="AlphaFoldDB" id="J3N418"/>
<accession>J3N418</accession>
<proteinExistence type="predicted"/>
<keyword evidence="3" id="KW-1185">Reference proteome</keyword>
<dbReference type="EnsemblPlants" id="OB10G22660.1">
    <property type="protein sequence ID" value="OB10G22660.1"/>
    <property type="gene ID" value="OB10G22660"/>
</dbReference>
<name>J3N418_ORYBR</name>
<reference evidence="2" key="1">
    <citation type="journal article" date="2013" name="Nat. Commun.">
        <title>Whole-genome sequencing of Oryza brachyantha reveals mechanisms underlying Oryza genome evolution.</title>
        <authorList>
            <person name="Chen J."/>
            <person name="Huang Q."/>
            <person name="Gao D."/>
            <person name="Wang J."/>
            <person name="Lang Y."/>
            <person name="Liu T."/>
            <person name="Li B."/>
            <person name="Bai Z."/>
            <person name="Luis Goicoechea J."/>
            <person name="Liang C."/>
            <person name="Chen C."/>
            <person name="Zhang W."/>
            <person name="Sun S."/>
            <person name="Liao Y."/>
            <person name="Zhang X."/>
            <person name="Yang L."/>
            <person name="Song C."/>
            <person name="Wang M."/>
            <person name="Shi J."/>
            <person name="Liu G."/>
            <person name="Liu J."/>
            <person name="Zhou H."/>
            <person name="Zhou W."/>
            <person name="Yu Q."/>
            <person name="An N."/>
            <person name="Chen Y."/>
            <person name="Cai Q."/>
            <person name="Wang B."/>
            <person name="Liu B."/>
            <person name="Min J."/>
            <person name="Huang Y."/>
            <person name="Wu H."/>
            <person name="Li Z."/>
            <person name="Zhang Y."/>
            <person name="Yin Y."/>
            <person name="Song W."/>
            <person name="Jiang J."/>
            <person name="Jackson S.A."/>
            <person name="Wing R.A."/>
            <person name="Wang J."/>
            <person name="Chen M."/>
        </authorList>
    </citation>
    <scope>NUCLEOTIDE SEQUENCE [LARGE SCALE GENOMIC DNA]</scope>
    <source>
        <strain evidence="2">cv. IRGC 101232</strain>
    </source>
</reference>
<protein>
    <submittedName>
        <fullName evidence="2">Uncharacterized protein</fullName>
    </submittedName>
</protein>
<evidence type="ECO:0000313" key="3">
    <source>
        <dbReference type="Proteomes" id="UP000006038"/>
    </source>
</evidence>